<sequence length="184" mass="19654">MRIVAGKFRGKQLEAPKSDDIRPTSDRVREAVFSIIGSRIGPHLEGLHVLDLFAGTGALGFEALSRGADHCVFIDTGIEARGLIRGHIEHFGVGGQTKLLKRDATDLGPAERIKPCGLVFADPPYGKGLGEKAIASALSGGWIAPDALIVLEERKDVAIEGPTGTQIVDRREYAETAITFLEVA</sequence>
<dbReference type="EC" id="2.1.1.171" evidence="3"/>
<dbReference type="NCBIfam" id="TIGR00095">
    <property type="entry name" value="16S rRNA (guanine(966)-N(2))-methyltransferase RsmD"/>
    <property type="match status" value="1"/>
</dbReference>
<dbReference type="InterPro" id="IPR004398">
    <property type="entry name" value="RNA_MeTrfase_RsmD"/>
</dbReference>
<dbReference type="GO" id="GO:0052913">
    <property type="term" value="F:16S rRNA (guanine(966)-N(2))-methyltransferase activity"/>
    <property type="evidence" value="ECO:0007669"/>
    <property type="project" value="UniProtKB-EC"/>
</dbReference>
<dbReference type="PIRSF" id="PIRSF004553">
    <property type="entry name" value="CHP00095"/>
    <property type="match status" value="1"/>
</dbReference>
<reference evidence="3" key="1">
    <citation type="submission" date="2022-10" db="EMBL/GenBank/DDBJ databases">
        <title>YIM 151497 complete genome.</title>
        <authorList>
            <person name="Chen X."/>
        </authorList>
    </citation>
    <scope>NUCLEOTIDE SEQUENCE</scope>
    <source>
        <strain evidence="3">YIM 151497</strain>
    </source>
</reference>
<keyword evidence="1 3" id="KW-0489">Methyltransferase</keyword>
<proteinExistence type="predicted"/>
<dbReference type="SUPFAM" id="SSF53335">
    <property type="entry name" value="S-adenosyl-L-methionine-dependent methyltransferases"/>
    <property type="match status" value="1"/>
</dbReference>
<dbReference type="Proteomes" id="UP001163882">
    <property type="component" value="Chromosome"/>
</dbReference>
<evidence type="ECO:0000313" key="4">
    <source>
        <dbReference type="Proteomes" id="UP001163882"/>
    </source>
</evidence>
<protein>
    <submittedName>
        <fullName evidence="3">16S rRNA (Guanine(966)-N(2))-methyltransferase RsmD</fullName>
        <ecNumber evidence="3">2.1.1.171</ecNumber>
    </submittedName>
</protein>
<keyword evidence="2 3" id="KW-0808">Transferase</keyword>
<dbReference type="PANTHER" id="PTHR43542:SF1">
    <property type="entry name" value="METHYLTRANSFERASE"/>
    <property type="match status" value="1"/>
</dbReference>
<dbReference type="PANTHER" id="PTHR43542">
    <property type="entry name" value="METHYLTRANSFERASE"/>
    <property type="match status" value="1"/>
</dbReference>
<dbReference type="InterPro" id="IPR029063">
    <property type="entry name" value="SAM-dependent_MTases_sf"/>
</dbReference>
<keyword evidence="4" id="KW-1185">Reference proteome</keyword>
<evidence type="ECO:0000313" key="3">
    <source>
        <dbReference type="EMBL" id="UYQ71541.1"/>
    </source>
</evidence>
<dbReference type="Gene3D" id="3.40.50.150">
    <property type="entry name" value="Vaccinia Virus protein VP39"/>
    <property type="match status" value="1"/>
</dbReference>
<dbReference type="EMBL" id="CP107716">
    <property type="protein sequence ID" value="UYQ71541.1"/>
    <property type="molecule type" value="Genomic_DNA"/>
</dbReference>
<name>A0ABY6ILR9_9HYPH</name>
<evidence type="ECO:0000256" key="1">
    <source>
        <dbReference type="ARBA" id="ARBA00022603"/>
    </source>
</evidence>
<gene>
    <name evidence="3" type="primary">rsmD</name>
    <name evidence="3" type="ORF">OF122_16030</name>
</gene>
<evidence type="ECO:0000256" key="2">
    <source>
        <dbReference type="ARBA" id="ARBA00022679"/>
    </source>
</evidence>
<dbReference type="RefSeq" id="WP_264225191.1">
    <property type="nucleotide sequence ID" value="NZ_CP107716.1"/>
</dbReference>
<organism evidence="3 4">
    <name type="scientific">Pelagibacterium flavum</name>
    <dbReference type="NCBI Taxonomy" id="2984530"/>
    <lineage>
        <taxon>Bacteria</taxon>
        <taxon>Pseudomonadati</taxon>
        <taxon>Pseudomonadota</taxon>
        <taxon>Alphaproteobacteria</taxon>
        <taxon>Hyphomicrobiales</taxon>
        <taxon>Devosiaceae</taxon>
        <taxon>Pelagibacterium</taxon>
    </lineage>
</organism>
<dbReference type="Pfam" id="PF03602">
    <property type="entry name" value="Cons_hypoth95"/>
    <property type="match status" value="1"/>
</dbReference>
<accession>A0ABY6ILR9</accession>